<dbReference type="STRING" id="270351.Maq22A_c21690"/>
<dbReference type="KEGG" id="maqu:Maq22A_c21690"/>
<evidence type="ECO:0000313" key="3">
    <source>
        <dbReference type="EMBL" id="BAQ47351.1"/>
    </source>
</evidence>
<evidence type="ECO:0000256" key="2">
    <source>
        <dbReference type="SAM" id="Phobius"/>
    </source>
</evidence>
<keyword evidence="2" id="KW-1133">Transmembrane helix</keyword>
<evidence type="ECO:0000256" key="1">
    <source>
        <dbReference type="SAM" id="MobiDB-lite"/>
    </source>
</evidence>
<reference evidence="3 4" key="1">
    <citation type="journal article" date="2015" name="Genome Announc.">
        <title>Complete Genome Sequence of Methylobacterium aquaticum Strain 22A, Isolated from Racomitrium japonicum Moss.</title>
        <authorList>
            <person name="Tani A."/>
            <person name="Ogura Y."/>
            <person name="Hayashi T."/>
            <person name="Kimbara K."/>
        </authorList>
    </citation>
    <scope>NUCLEOTIDE SEQUENCE [LARGE SCALE GENOMIC DNA]</scope>
    <source>
        <strain evidence="3 4">MA-22A</strain>
    </source>
</reference>
<dbReference type="AlphaFoldDB" id="A0A0C6F3Y7"/>
<keyword evidence="2" id="KW-0472">Membrane</keyword>
<feature type="transmembrane region" description="Helical" evidence="2">
    <location>
        <begin position="40"/>
        <end position="60"/>
    </location>
</feature>
<keyword evidence="2" id="KW-0812">Transmembrane</keyword>
<feature type="region of interest" description="Disordered" evidence="1">
    <location>
        <begin position="1"/>
        <end position="35"/>
    </location>
</feature>
<organism evidence="3 4">
    <name type="scientific">Methylobacterium aquaticum</name>
    <dbReference type="NCBI Taxonomy" id="270351"/>
    <lineage>
        <taxon>Bacteria</taxon>
        <taxon>Pseudomonadati</taxon>
        <taxon>Pseudomonadota</taxon>
        <taxon>Alphaproteobacteria</taxon>
        <taxon>Hyphomicrobiales</taxon>
        <taxon>Methylobacteriaceae</taxon>
        <taxon>Methylobacterium</taxon>
    </lineage>
</organism>
<dbReference type="EMBL" id="AP014704">
    <property type="protein sequence ID" value="BAQ47351.1"/>
    <property type="molecule type" value="Genomic_DNA"/>
</dbReference>
<evidence type="ECO:0000313" key="4">
    <source>
        <dbReference type="Proteomes" id="UP000061432"/>
    </source>
</evidence>
<dbReference type="Proteomes" id="UP000061432">
    <property type="component" value="Chromosome"/>
</dbReference>
<dbReference type="OrthoDB" id="8005311at2"/>
<sequence length="199" mass="20028">MSDNERAILERQTEARAGNPGAAVPPPAAAPPKSAVSPGVIAAIGGVVAAGVVAGTLLLGGAEKTGTVERPALSLVKASEIDKASGTVAPEEKDKVVEEAKACRAPLASMRLSRTTAKGGGVVRIRAGNYLSPAFTVADGPIVVAVPFPGPYEAGKGEIVIEGAAKDVFVQLSPGLTVDTTEAVKRIPVIWDTSKPCGA</sequence>
<dbReference type="PATRIC" id="fig|270351.10.peg.4193"/>
<accession>A0A0C6F3Y7</accession>
<name>A0A0C6F3Y7_9HYPH</name>
<proteinExistence type="predicted"/>
<gene>
    <name evidence="3" type="ORF">Maq22A_c21690</name>
</gene>
<feature type="compositionally biased region" description="Basic and acidic residues" evidence="1">
    <location>
        <begin position="1"/>
        <end position="14"/>
    </location>
</feature>
<reference evidence="4" key="2">
    <citation type="submission" date="2015-01" db="EMBL/GenBank/DDBJ databases">
        <title>Complete genome sequence of Methylobacterium aquaticum strain 22A.</title>
        <authorList>
            <person name="Tani A."/>
            <person name="Ogura Y."/>
            <person name="Hayashi T."/>
        </authorList>
    </citation>
    <scope>NUCLEOTIDE SEQUENCE [LARGE SCALE GENOMIC DNA]</scope>
    <source>
        <strain evidence="4">MA-22A</strain>
    </source>
</reference>
<protein>
    <submittedName>
        <fullName evidence="3">Uncharacterized protein</fullName>
    </submittedName>
</protein>